<accession>A0ABX6JVZ7</accession>
<dbReference type="InterPro" id="IPR044876">
    <property type="entry name" value="HRDC_dom_sf"/>
</dbReference>
<dbReference type="PROSITE" id="PS50967">
    <property type="entry name" value="HRDC"/>
    <property type="match status" value="1"/>
</dbReference>
<evidence type="ECO:0000313" key="4">
    <source>
        <dbReference type="Proteomes" id="UP000503441"/>
    </source>
</evidence>
<dbReference type="SUPFAM" id="SSF47819">
    <property type="entry name" value="HRDC-like"/>
    <property type="match status" value="1"/>
</dbReference>
<dbReference type="SUPFAM" id="SSF53098">
    <property type="entry name" value="Ribonuclease H-like"/>
    <property type="match status" value="1"/>
</dbReference>
<evidence type="ECO:0000259" key="2">
    <source>
        <dbReference type="PROSITE" id="PS50967"/>
    </source>
</evidence>
<dbReference type="CDD" id="cd06142">
    <property type="entry name" value="RNaseD_exo"/>
    <property type="match status" value="1"/>
</dbReference>
<dbReference type="Proteomes" id="UP000503441">
    <property type="component" value="Chromosome"/>
</dbReference>
<evidence type="ECO:0000313" key="3">
    <source>
        <dbReference type="EMBL" id="QIM18476.1"/>
    </source>
</evidence>
<reference evidence="3 4" key="1">
    <citation type="submission" date="2020-03" db="EMBL/GenBank/DDBJ databases">
        <title>Leucobacter sp. nov., isolated from beetles.</title>
        <authorList>
            <person name="Hyun D.-W."/>
            <person name="Bae J.-W."/>
        </authorList>
    </citation>
    <scope>NUCLEOTIDE SEQUENCE [LARGE SCALE GENOMIC DNA]</scope>
    <source>
        <strain evidence="3 4">HDW9A</strain>
    </source>
</reference>
<proteinExistence type="predicted"/>
<dbReference type="PANTHER" id="PTHR47649">
    <property type="entry name" value="RIBONUCLEASE D"/>
    <property type="match status" value="1"/>
</dbReference>
<dbReference type="InterPro" id="IPR036397">
    <property type="entry name" value="RNaseH_sf"/>
</dbReference>
<dbReference type="RefSeq" id="WP_166330093.1">
    <property type="nucleotide sequence ID" value="NZ_CP049933.1"/>
</dbReference>
<dbReference type="InterPro" id="IPR002121">
    <property type="entry name" value="HRDC_dom"/>
</dbReference>
<dbReference type="SMART" id="SM00474">
    <property type="entry name" value="35EXOc"/>
    <property type="match status" value="1"/>
</dbReference>
<feature type="compositionally biased region" description="Basic and acidic residues" evidence="1">
    <location>
        <begin position="187"/>
        <end position="203"/>
    </location>
</feature>
<dbReference type="PANTHER" id="PTHR47649:SF1">
    <property type="entry name" value="RIBONUCLEASE D"/>
    <property type="match status" value="1"/>
</dbReference>
<dbReference type="InterPro" id="IPR012337">
    <property type="entry name" value="RNaseH-like_sf"/>
</dbReference>
<dbReference type="SMART" id="SM00341">
    <property type="entry name" value="HRDC"/>
    <property type="match status" value="1"/>
</dbReference>
<protein>
    <submittedName>
        <fullName evidence="3">Ribonuclease D</fullName>
    </submittedName>
</protein>
<keyword evidence="4" id="KW-1185">Reference proteome</keyword>
<organism evidence="3 4">
    <name type="scientific">Leucobacter coleopterorum</name>
    <dbReference type="NCBI Taxonomy" id="2714933"/>
    <lineage>
        <taxon>Bacteria</taxon>
        <taxon>Bacillati</taxon>
        <taxon>Actinomycetota</taxon>
        <taxon>Actinomycetes</taxon>
        <taxon>Micrococcales</taxon>
        <taxon>Microbacteriaceae</taxon>
        <taxon>Leucobacter</taxon>
    </lineage>
</organism>
<dbReference type="InterPro" id="IPR051086">
    <property type="entry name" value="RNase_D-like"/>
</dbReference>
<dbReference type="Pfam" id="PF18305">
    <property type="entry name" value="DNA_pol_A_exoN"/>
    <property type="match status" value="1"/>
</dbReference>
<evidence type="ECO:0000256" key="1">
    <source>
        <dbReference type="SAM" id="MobiDB-lite"/>
    </source>
</evidence>
<dbReference type="InterPro" id="IPR002562">
    <property type="entry name" value="3'-5'_exonuclease_dom"/>
</dbReference>
<dbReference type="EMBL" id="CP049933">
    <property type="protein sequence ID" value="QIM18476.1"/>
    <property type="molecule type" value="Genomic_DNA"/>
</dbReference>
<feature type="domain" description="HRDC" evidence="2">
    <location>
        <begin position="216"/>
        <end position="296"/>
    </location>
</feature>
<dbReference type="InterPro" id="IPR010997">
    <property type="entry name" value="HRDC-like_sf"/>
</dbReference>
<sequence>MVKQSELETSWSMVTDDAGVQKAAALLGAGSGPVGVDAERASGFTYGSEAYLVQVFRRGSGTFLFDPVGIENFAPLAEALQSEEWIFHAASQDIPCLDEIGLHPPRIFDTELAARLLGYERVGLGAVVEQLLGVKLEKAHSAADWSQRPLPEPWLEYAALDVALLPDLRDAVAKDLAEQGKEEYASAEFEAVRNKPEKPKNPEPWRNLSNGQSLRSPRALALARELWLARDELARTKDIAPGRLVPDRSIVAAAAANPRSKGELAKLATFRGRASRTEIDRWWQAILRGKTTEDLPGPRPRDPGAIPHHRAWAQRYPEAAARLAAARAGVEAEAERQNMPAENLITPDFVRKLAWNPPEDLSPESIALRLKEVGARDWQAALTAPILAAAFVESA</sequence>
<dbReference type="Gene3D" id="1.10.150.80">
    <property type="entry name" value="HRDC domain"/>
    <property type="match status" value="2"/>
</dbReference>
<name>A0ABX6JVZ7_9MICO</name>
<feature type="region of interest" description="Disordered" evidence="1">
    <location>
        <begin position="187"/>
        <end position="212"/>
    </location>
</feature>
<dbReference type="InterPro" id="IPR041605">
    <property type="entry name" value="Exo_C"/>
</dbReference>
<gene>
    <name evidence="3" type="ORF">G7066_07300</name>
</gene>
<dbReference type="Gene3D" id="3.30.420.10">
    <property type="entry name" value="Ribonuclease H-like superfamily/Ribonuclease H"/>
    <property type="match status" value="1"/>
</dbReference>
<dbReference type="Pfam" id="PF01612">
    <property type="entry name" value="DNA_pol_A_exo1"/>
    <property type="match status" value="1"/>
</dbReference>
<dbReference type="Pfam" id="PF00570">
    <property type="entry name" value="HRDC"/>
    <property type="match status" value="1"/>
</dbReference>